<comment type="caution">
    <text evidence="1">The sequence shown here is derived from an EMBL/GenBank/DDBJ whole genome shotgun (WGS) entry which is preliminary data.</text>
</comment>
<feature type="non-terminal residue" evidence="1">
    <location>
        <position position="1"/>
    </location>
</feature>
<sequence>TESGCLLSDILEEQVEERFFLSEEATRKLVAYKDNQQIPLPPGTEKHKGAGRTLLRVNSRRLSNEVMVSTKVESMRLFRL</sequence>
<dbReference type="AlphaFoldDB" id="A0A3R8T7P9"/>
<gene>
    <name evidence="1" type="ORF">EI220_12110</name>
</gene>
<proteinExistence type="predicted"/>
<name>A0A3R8T7P9_STRSU</name>
<accession>A0A3R8T7P9</accession>
<protein>
    <submittedName>
        <fullName evidence="1">Uncharacterized protein</fullName>
    </submittedName>
</protein>
<evidence type="ECO:0000313" key="1">
    <source>
        <dbReference type="EMBL" id="RRN48096.1"/>
    </source>
</evidence>
<dbReference type="Proteomes" id="UP000278566">
    <property type="component" value="Unassembled WGS sequence"/>
</dbReference>
<evidence type="ECO:0000313" key="2">
    <source>
        <dbReference type="Proteomes" id="UP000278566"/>
    </source>
</evidence>
<reference evidence="1 2" key="1">
    <citation type="submission" date="2018-11" db="EMBL/GenBank/DDBJ databases">
        <title>Changes in penicillin susceptibility of Streptococcus suis isolates by amino acid alterations in the penicillin-binding protein.</title>
        <authorList>
            <person name="Niemann L."/>
            <person name="Eichhorn I."/>
        </authorList>
    </citation>
    <scope>NUCLEOTIDE SEQUENCE [LARGE SCALE GENOMIC DNA]</scope>
    <source>
        <strain evidence="1 2">IMT40738</strain>
    </source>
</reference>
<dbReference type="EMBL" id="RRZO01000116">
    <property type="protein sequence ID" value="RRN48096.1"/>
    <property type="molecule type" value="Genomic_DNA"/>
</dbReference>
<organism evidence="1 2">
    <name type="scientific">Streptococcus suis</name>
    <dbReference type="NCBI Taxonomy" id="1307"/>
    <lineage>
        <taxon>Bacteria</taxon>
        <taxon>Bacillati</taxon>
        <taxon>Bacillota</taxon>
        <taxon>Bacilli</taxon>
        <taxon>Lactobacillales</taxon>
        <taxon>Streptococcaceae</taxon>
        <taxon>Streptococcus</taxon>
    </lineage>
</organism>